<gene>
    <name evidence="3" type="ordered locus">Rfer_0193</name>
</gene>
<evidence type="ECO:0000313" key="4">
    <source>
        <dbReference type="Proteomes" id="UP000008332"/>
    </source>
</evidence>
<keyword evidence="1 2" id="KW-0732">Signal</keyword>
<dbReference type="eggNOG" id="COG3240">
    <property type="taxonomic scope" value="Bacteria"/>
</dbReference>
<dbReference type="PANTHER" id="PTHR45642">
    <property type="entry name" value="GDSL ESTERASE/LIPASE EXL3"/>
    <property type="match status" value="1"/>
</dbReference>
<dbReference type="GO" id="GO:0016788">
    <property type="term" value="F:hydrolase activity, acting on ester bonds"/>
    <property type="evidence" value="ECO:0007669"/>
    <property type="project" value="UniProtKB-ARBA"/>
</dbReference>
<dbReference type="KEGG" id="rfr:Rfer_0193"/>
<dbReference type="SUPFAM" id="SSF52266">
    <property type="entry name" value="SGNH hydrolase"/>
    <property type="match status" value="1"/>
</dbReference>
<organism evidence="3 4">
    <name type="scientific">Albidiferax ferrireducens (strain ATCC BAA-621 / DSM 15236 / T118)</name>
    <name type="common">Rhodoferax ferrireducens</name>
    <dbReference type="NCBI Taxonomy" id="338969"/>
    <lineage>
        <taxon>Bacteria</taxon>
        <taxon>Pseudomonadati</taxon>
        <taxon>Pseudomonadota</taxon>
        <taxon>Betaproteobacteria</taxon>
        <taxon>Burkholderiales</taxon>
        <taxon>Comamonadaceae</taxon>
        <taxon>Rhodoferax</taxon>
    </lineage>
</organism>
<dbReference type="STRING" id="338969.Rfer_0193"/>
<dbReference type="OrthoDB" id="5292073at2"/>
<sequence>MKQFRVLATALAAALLVAACGGGGNGDQTPPVKYSAVVSFGDSLSDAGTYNVGPIKNAGGGMFTVNGIAGAIGADTVPSDNWAQLVSASAVGKTSCSARVGGFGVAETAVAGCTNYAQGGSRVTDPNGIGNASGGAVAAGTTTAGALTEPVVTQIANYVKDSGGFTGNELITVLAGPNDLFAQLTKLTVDATAAGNAAGNTAFATAVVGALAADSTNPATAATAIGTAMPQAQAAAAKVAGATTTTIMQAAVTGAVQAAALAGNTKVMDMTYINGVVTTAKDFATAAGTAAGNQTFAGTLIGALAADATTPATAGPIIQTAFVTEAAKGSAMNVVVGAAAAAAAGQGNTKVVTDPTYVPTLVANATTAANAAGAAAGATAFATKLAGLLAADATVPATAGPAIGAAMAAAKATASAAPGATADSVNTAVVTAAVQAAAAAGNTKVMNMTYINAIAASAQASATTAGTAAGNQYVATTGAANAGVGVVTAAATLAGYVKDMVNKGAKHVVVLNLPDMSLTPSARSTIIYNADGSIKDNSSQRLVLALVKAFNAELQKDLGVTLGVPANGVLLVDFFTNMQNNVNDPGHYALTNTKDVACNLTAPANALATVGLDDGSSLVCNGSNLIAGDTSHYMFADKVHPTPYSHKLLSQVVNKIMIQAGWL</sequence>
<evidence type="ECO:0000256" key="1">
    <source>
        <dbReference type="ARBA" id="ARBA00022729"/>
    </source>
</evidence>
<name>Q222V2_ALBFT</name>
<dbReference type="PANTHER" id="PTHR45642:SF139">
    <property type="entry name" value="SGNH HYDROLASE-TYPE ESTERASE DOMAIN-CONTAINING PROTEIN"/>
    <property type="match status" value="1"/>
</dbReference>
<keyword evidence="4" id="KW-1185">Reference proteome</keyword>
<dbReference type="HOGENOM" id="CLU_413799_0_0_4"/>
<dbReference type="InterPro" id="IPR036514">
    <property type="entry name" value="SGNH_hydro_sf"/>
</dbReference>
<evidence type="ECO:0000313" key="3">
    <source>
        <dbReference type="EMBL" id="ABD67951.1"/>
    </source>
</evidence>
<dbReference type="Proteomes" id="UP000008332">
    <property type="component" value="Chromosome"/>
</dbReference>
<dbReference type="AlphaFoldDB" id="Q222V2"/>
<dbReference type="RefSeq" id="WP_011462524.1">
    <property type="nucleotide sequence ID" value="NC_007908.1"/>
</dbReference>
<feature type="signal peptide" evidence="2">
    <location>
        <begin position="1"/>
        <end position="19"/>
    </location>
</feature>
<proteinExistence type="predicted"/>
<reference evidence="4" key="1">
    <citation type="submission" date="2006-02" db="EMBL/GenBank/DDBJ databases">
        <title>Complete sequence of chromosome of Rhodoferax ferrireducens DSM 15236.</title>
        <authorList>
            <person name="Copeland A."/>
            <person name="Lucas S."/>
            <person name="Lapidus A."/>
            <person name="Barry K."/>
            <person name="Detter J.C."/>
            <person name="Glavina del Rio T."/>
            <person name="Hammon N."/>
            <person name="Israni S."/>
            <person name="Pitluck S."/>
            <person name="Brettin T."/>
            <person name="Bruce D."/>
            <person name="Han C."/>
            <person name="Tapia R."/>
            <person name="Gilna P."/>
            <person name="Kiss H."/>
            <person name="Schmutz J."/>
            <person name="Larimer F."/>
            <person name="Land M."/>
            <person name="Kyrpides N."/>
            <person name="Ivanova N."/>
            <person name="Richardson P."/>
        </authorList>
    </citation>
    <scope>NUCLEOTIDE SEQUENCE [LARGE SCALE GENOMIC DNA]</scope>
    <source>
        <strain evidence="4">ATCC BAA-621 / DSM 15236 / T118</strain>
    </source>
</reference>
<dbReference type="Gene3D" id="3.40.50.1110">
    <property type="entry name" value="SGNH hydrolase"/>
    <property type="match status" value="2"/>
</dbReference>
<feature type="chain" id="PRO_5004200719" description="Esterase" evidence="2">
    <location>
        <begin position="20"/>
        <end position="663"/>
    </location>
</feature>
<evidence type="ECO:0000256" key="2">
    <source>
        <dbReference type="SAM" id="SignalP"/>
    </source>
</evidence>
<protein>
    <recommendedName>
        <fullName evidence="5">Esterase</fullName>
    </recommendedName>
</protein>
<dbReference type="EMBL" id="CP000267">
    <property type="protein sequence ID" value="ABD67951.1"/>
    <property type="molecule type" value="Genomic_DNA"/>
</dbReference>
<evidence type="ECO:0008006" key="5">
    <source>
        <dbReference type="Google" id="ProtNLM"/>
    </source>
</evidence>
<accession>Q222V2</accession>
<dbReference type="InterPro" id="IPR050592">
    <property type="entry name" value="GDSL_lipolytic_enzyme"/>
</dbReference>
<dbReference type="PROSITE" id="PS51257">
    <property type="entry name" value="PROKAR_LIPOPROTEIN"/>
    <property type="match status" value="1"/>
</dbReference>